<name>A0A8J2TSH0_9FLAO</name>
<feature type="transmembrane region" description="Helical" evidence="1">
    <location>
        <begin position="26"/>
        <end position="46"/>
    </location>
</feature>
<dbReference type="Pfam" id="PF04307">
    <property type="entry name" value="YdjM"/>
    <property type="match status" value="1"/>
</dbReference>
<dbReference type="InterPro" id="IPR007404">
    <property type="entry name" value="YdjM-like"/>
</dbReference>
<gene>
    <name evidence="2" type="ORF">GCM10011531_25770</name>
</gene>
<comment type="caution">
    <text evidence="2">The sequence shown here is derived from an EMBL/GenBank/DDBJ whole genome shotgun (WGS) entry which is preliminary data.</text>
</comment>
<accession>A0A8J2TSH0</accession>
<dbReference type="GO" id="GO:0016787">
    <property type="term" value="F:hydrolase activity"/>
    <property type="evidence" value="ECO:0007669"/>
    <property type="project" value="UniProtKB-KW"/>
</dbReference>
<proteinExistence type="predicted"/>
<dbReference type="PANTHER" id="PTHR35531:SF1">
    <property type="entry name" value="INNER MEMBRANE PROTEIN YBCI-RELATED"/>
    <property type="match status" value="1"/>
</dbReference>
<keyword evidence="1" id="KW-0472">Membrane</keyword>
<sequence length="174" mass="19621">MASVFGHGLAAFTISKIVKYNSGKTLLFLAIASAIIPDLDVIAFKFGIPYLHPLGHRGFTHSVVFAILWASVLTYIFGKLQKRVYFIVLFLSTLSHGILDAMTTGGKGIGFFIPFDSSRYFFPWQVIRVSPLGIKKFFSERGMQVIMSELKYIAIPCVIILITLYFLKKENYEH</sequence>
<evidence type="ECO:0000256" key="1">
    <source>
        <dbReference type="SAM" id="Phobius"/>
    </source>
</evidence>
<dbReference type="Proteomes" id="UP000598120">
    <property type="component" value="Unassembled WGS sequence"/>
</dbReference>
<keyword evidence="2" id="KW-0378">Hydrolase</keyword>
<organism evidence="2 3">
    <name type="scientific">Aquaticitalea lipolytica</name>
    <dbReference type="NCBI Taxonomy" id="1247562"/>
    <lineage>
        <taxon>Bacteria</taxon>
        <taxon>Pseudomonadati</taxon>
        <taxon>Bacteroidota</taxon>
        <taxon>Flavobacteriia</taxon>
        <taxon>Flavobacteriales</taxon>
        <taxon>Flavobacteriaceae</taxon>
        <taxon>Aquaticitalea</taxon>
    </lineage>
</organism>
<evidence type="ECO:0000313" key="2">
    <source>
        <dbReference type="EMBL" id="GFZ92796.1"/>
    </source>
</evidence>
<keyword evidence="1" id="KW-0812">Transmembrane</keyword>
<reference evidence="2 3" key="1">
    <citation type="journal article" date="2014" name="Int. J. Syst. Evol. Microbiol.">
        <title>Complete genome sequence of Corynebacterium casei LMG S-19264T (=DSM 44701T), isolated from a smear-ripened cheese.</title>
        <authorList>
            <consortium name="US DOE Joint Genome Institute (JGI-PGF)"/>
            <person name="Walter F."/>
            <person name="Albersmeier A."/>
            <person name="Kalinowski J."/>
            <person name="Ruckert C."/>
        </authorList>
    </citation>
    <scope>NUCLEOTIDE SEQUENCE [LARGE SCALE GENOMIC DNA]</scope>
    <source>
        <strain evidence="2 3">CGMCC 1.15295</strain>
    </source>
</reference>
<dbReference type="RefSeq" id="WP_188606808.1">
    <property type="nucleotide sequence ID" value="NZ_BMIC01000007.1"/>
</dbReference>
<keyword evidence="3" id="KW-1185">Reference proteome</keyword>
<dbReference type="EMBL" id="BMIC01000007">
    <property type="protein sequence ID" value="GFZ92796.1"/>
    <property type="molecule type" value="Genomic_DNA"/>
</dbReference>
<dbReference type="AlphaFoldDB" id="A0A8J2TSH0"/>
<protein>
    <submittedName>
        <fullName evidence="2">Hydrolase</fullName>
    </submittedName>
</protein>
<evidence type="ECO:0000313" key="3">
    <source>
        <dbReference type="Proteomes" id="UP000598120"/>
    </source>
</evidence>
<feature type="transmembrane region" description="Helical" evidence="1">
    <location>
        <begin position="150"/>
        <end position="167"/>
    </location>
</feature>
<dbReference type="PANTHER" id="PTHR35531">
    <property type="entry name" value="INNER MEMBRANE PROTEIN YBCI-RELATED"/>
    <property type="match status" value="1"/>
</dbReference>
<feature type="transmembrane region" description="Helical" evidence="1">
    <location>
        <begin position="84"/>
        <end position="102"/>
    </location>
</feature>
<keyword evidence="1" id="KW-1133">Transmembrane helix</keyword>
<feature type="transmembrane region" description="Helical" evidence="1">
    <location>
        <begin position="58"/>
        <end position="77"/>
    </location>
</feature>